<protein>
    <submittedName>
        <fullName evidence="1">4092_t:CDS:1</fullName>
    </submittedName>
</protein>
<dbReference type="EMBL" id="CAJVPV010002300">
    <property type="protein sequence ID" value="CAG8523100.1"/>
    <property type="molecule type" value="Genomic_DNA"/>
</dbReference>
<name>A0A9N9A9U7_9GLOM</name>
<sequence length="102" mass="12152">MPSSPGFSYLFLFKKEYHTYIAGDLHIKPTKLDDAKLVTIESGRPPSKPECRQAGWDGDVDEGDEEYNARVKRWQDEYLRWFEAEDFMYRISDEHYLEYKFG</sequence>
<reference evidence="1" key="1">
    <citation type="submission" date="2021-06" db="EMBL/GenBank/DDBJ databases">
        <authorList>
            <person name="Kallberg Y."/>
            <person name="Tangrot J."/>
            <person name="Rosling A."/>
        </authorList>
    </citation>
    <scope>NUCLEOTIDE SEQUENCE</scope>
    <source>
        <strain evidence="1">CL551</strain>
    </source>
</reference>
<accession>A0A9N9A9U7</accession>
<dbReference type="OrthoDB" id="2483447at2759"/>
<organism evidence="1 2">
    <name type="scientific">Acaulospora morrowiae</name>
    <dbReference type="NCBI Taxonomy" id="94023"/>
    <lineage>
        <taxon>Eukaryota</taxon>
        <taxon>Fungi</taxon>
        <taxon>Fungi incertae sedis</taxon>
        <taxon>Mucoromycota</taxon>
        <taxon>Glomeromycotina</taxon>
        <taxon>Glomeromycetes</taxon>
        <taxon>Diversisporales</taxon>
        <taxon>Acaulosporaceae</taxon>
        <taxon>Acaulospora</taxon>
    </lineage>
</organism>
<evidence type="ECO:0000313" key="2">
    <source>
        <dbReference type="Proteomes" id="UP000789342"/>
    </source>
</evidence>
<evidence type="ECO:0000313" key="1">
    <source>
        <dbReference type="EMBL" id="CAG8523100.1"/>
    </source>
</evidence>
<proteinExistence type="predicted"/>
<keyword evidence="2" id="KW-1185">Reference proteome</keyword>
<gene>
    <name evidence="1" type="ORF">AMORRO_LOCUS4303</name>
</gene>
<comment type="caution">
    <text evidence="1">The sequence shown here is derived from an EMBL/GenBank/DDBJ whole genome shotgun (WGS) entry which is preliminary data.</text>
</comment>
<dbReference type="Proteomes" id="UP000789342">
    <property type="component" value="Unassembled WGS sequence"/>
</dbReference>
<dbReference type="AlphaFoldDB" id="A0A9N9A9U7"/>